<evidence type="ECO:0000313" key="2">
    <source>
        <dbReference type="EMBL" id="MCP9274992.1"/>
    </source>
</evidence>
<protein>
    <recommendedName>
        <fullName evidence="4">Transposase</fullName>
    </recommendedName>
</protein>
<gene>
    <name evidence="2" type="ORF">NM203_22640</name>
</gene>
<sequence length="94" mass="10754">MPQSLRGSVIHRSIEHRPQQGRGFRQRQGREGESGELADAPEVVCRRCSRFTVSNGENHRRRIALHQLVYDEHRQIVEQVDVIDSQNNPAAGSR</sequence>
<dbReference type="Proteomes" id="UP001651690">
    <property type="component" value="Unassembled WGS sequence"/>
</dbReference>
<feature type="region of interest" description="Disordered" evidence="1">
    <location>
        <begin position="1"/>
        <end position="38"/>
    </location>
</feature>
<dbReference type="EMBL" id="JANDBD010000010">
    <property type="protein sequence ID" value="MCP9274992.1"/>
    <property type="molecule type" value="Genomic_DNA"/>
</dbReference>
<dbReference type="RefSeq" id="WP_255062732.1">
    <property type="nucleotide sequence ID" value="NZ_JANDBD010000010.1"/>
</dbReference>
<organism evidence="2 3">
    <name type="scientific">Mycolicibacterium arenosum</name>
    <dbReference type="NCBI Taxonomy" id="2952157"/>
    <lineage>
        <taxon>Bacteria</taxon>
        <taxon>Bacillati</taxon>
        <taxon>Actinomycetota</taxon>
        <taxon>Actinomycetes</taxon>
        <taxon>Mycobacteriales</taxon>
        <taxon>Mycobacteriaceae</taxon>
        <taxon>Mycolicibacterium</taxon>
    </lineage>
</organism>
<reference evidence="2 3" key="1">
    <citation type="submission" date="2022-06" db="EMBL/GenBank/DDBJ databases">
        <title>Mycolicibacterium sp. CAU 1645 isolated from seawater.</title>
        <authorList>
            <person name="Kim W."/>
        </authorList>
    </citation>
    <scope>NUCLEOTIDE SEQUENCE [LARGE SCALE GENOMIC DNA]</scope>
    <source>
        <strain evidence="2 3">CAU 1645</strain>
    </source>
</reference>
<evidence type="ECO:0008006" key="4">
    <source>
        <dbReference type="Google" id="ProtNLM"/>
    </source>
</evidence>
<accession>A0ABT1MB28</accession>
<keyword evidence="3" id="KW-1185">Reference proteome</keyword>
<name>A0ABT1MB28_9MYCO</name>
<proteinExistence type="predicted"/>
<evidence type="ECO:0000313" key="3">
    <source>
        <dbReference type="Proteomes" id="UP001651690"/>
    </source>
</evidence>
<evidence type="ECO:0000256" key="1">
    <source>
        <dbReference type="SAM" id="MobiDB-lite"/>
    </source>
</evidence>
<comment type="caution">
    <text evidence="2">The sequence shown here is derived from an EMBL/GenBank/DDBJ whole genome shotgun (WGS) entry which is preliminary data.</text>
</comment>